<feature type="transmembrane region" description="Helical" evidence="1">
    <location>
        <begin position="12"/>
        <end position="30"/>
    </location>
</feature>
<dbReference type="EMBL" id="HBFQ01029919">
    <property type="protein sequence ID" value="CAD8846730.1"/>
    <property type="molecule type" value="Transcribed_RNA"/>
</dbReference>
<keyword evidence="1" id="KW-1133">Transmembrane helix</keyword>
<accession>A0A7S1F612</accession>
<evidence type="ECO:0000256" key="1">
    <source>
        <dbReference type="SAM" id="Phobius"/>
    </source>
</evidence>
<evidence type="ECO:0000313" key="2">
    <source>
        <dbReference type="EMBL" id="CAD8846730.1"/>
    </source>
</evidence>
<proteinExistence type="predicted"/>
<keyword evidence="1" id="KW-0472">Membrane</keyword>
<keyword evidence="1" id="KW-0812">Transmembrane</keyword>
<protein>
    <submittedName>
        <fullName evidence="2">Uncharacterized protein</fullName>
    </submittedName>
</protein>
<reference evidence="2" key="1">
    <citation type="submission" date="2021-01" db="EMBL/GenBank/DDBJ databases">
        <authorList>
            <person name="Corre E."/>
            <person name="Pelletier E."/>
            <person name="Niang G."/>
            <person name="Scheremetjew M."/>
            <person name="Finn R."/>
            <person name="Kale V."/>
            <person name="Holt S."/>
            <person name="Cochrane G."/>
            <person name="Meng A."/>
            <person name="Brown T."/>
            <person name="Cohen L."/>
        </authorList>
    </citation>
    <scope>NUCLEOTIDE SEQUENCE</scope>
</reference>
<organism evidence="2">
    <name type="scientific">Noctiluca scintillans</name>
    <name type="common">Sea sparkle</name>
    <name type="synonym">Red tide dinoflagellate</name>
    <dbReference type="NCBI Taxonomy" id="2966"/>
    <lineage>
        <taxon>Eukaryota</taxon>
        <taxon>Sar</taxon>
        <taxon>Alveolata</taxon>
        <taxon>Dinophyceae</taxon>
        <taxon>Noctilucales</taxon>
        <taxon>Noctilucaceae</taxon>
        <taxon>Noctiluca</taxon>
    </lineage>
</organism>
<gene>
    <name evidence="2" type="ORF">NSCI0253_LOCUS21080</name>
</gene>
<dbReference type="AlphaFoldDB" id="A0A7S1F612"/>
<name>A0A7S1F612_NOCSC</name>
<sequence>MVAGVDIFTWYYVFLMFLVFILLAFFTCCFQTEAYKLFPRWGPIVKFDSHNDEGMRINQFLLAQHVQNYRPPEPVPEHTVKYGALGESTWGHCEAPMERVPFVHPTMGEVIMIQGFPATQEKRAHSRTWARDEPYFMKEKGIKQKILTPDDMTGSFVYQQMVP</sequence>